<dbReference type="EMBL" id="SRLO01000012">
    <property type="protein sequence ID" value="TNN86885.1"/>
    <property type="molecule type" value="Genomic_DNA"/>
</dbReference>
<name>A0A4Z2J944_9TELE</name>
<dbReference type="AlphaFoldDB" id="A0A4Z2J944"/>
<dbReference type="Proteomes" id="UP000314294">
    <property type="component" value="Unassembled WGS sequence"/>
</dbReference>
<gene>
    <name evidence="1" type="ORF">EYF80_002640</name>
</gene>
<accession>A0A4Z2J944</accession>
<reference evidence="1 2" key="1">
    <citation type="submission" date="2019-03" db="EMBL/GenBank/DDBJ databases">
        <title>First draft genome of Liparis tanakae, snailfish: a comprehensive survey of snailfish specific genes.</title>
        <authorList>
            <person name="Kim W."/>
            <person name="Song I."/>
            <person name="Jeong J.-H."/>
            <person name="Kim D."/>
            <person name="Kim S."/>
            <person name="Ryu S."/>
            <person name="Song J.Y."/>
            <person name="Lee S.K."/>
        </authorList>
    </citation>
    <scope>NUCLEOTIDE SEQUENCE [LARGE SCALE GENOMIC DNA]</scope>
    <source>
        <tissue evidence="1">Muscle</tissue>
    </source>
</reference>
<proteinExistence type="predicted"/>
<organism evidence="1 2">
    <name type="scientific">Liparis tanakae</name>
    <name type="common">Tanaka's snailfish</name>
    <dbReference type="NCBI Taxonomy" id="230148"/>
    <lineage>
        <taxon>Eukaryota</taxon>
        <taxon>Metazoa</taxon>
        <taxon>Chordata</taxon>
        <taxon>Craniata</taxon>
        <taxon>Vertebrata</taxon>
        <taxon>Euteleostomi</taxon>
        <taxon>Actinopterygii</taxon>
        <taxon>Neopterygii</taxon>
        <taxon>Teleostei</taxon>
        <taxon>Neoteleostei</taxon>
        <taxon>Acanthomorphata</taxon>
        <taxon>Eupercaria</taxon>
        <taxon>Perciformes</taxon>
        <taxon>Cottioidei</taxon>
        <taxon>Cottales</taxon>
        <taxon>Liparidae</taxon>
        <taxon>Liparis</taxon>
    </lineage>
</organism>
<sequence length="264" mass="28960">MEFLTGQKPEERASKTVESWSLSANAFQILRDQAQAAGKLDASATLQMKAFLPPYLSSVPKFLREKLRVFAAEGPLADWMPTMSPPSVSVSMAKSLRTFSMLSLSLSKTIVASQPGQQTSSHEKLLPGGADLKLSLFPFHVVTEARVADLDVPERQGILGSLEVIQVTLPRIVHEPPRLVPPKRPLAGQFVQVPAQLGGLLLRCLDLGHIPRPGGRDPRRCARACFAAILLFVHLSPKCVRAADAHYCFHRMTACLYARAAWEM</sequence>
<comment type="caution">
    <text evidence="1">The sequence shown here is derived from an EMBL/GenBank/DDBJ whole genome shotgun (WGS) entry which is preliminary data.</text>
</comment>
<evidence type="ECO:0000313" key="2">
    <source>
        <dbReference type="Proteomes" id="UP000314294"/>
    </source>
</evidence>
<keyword evidence="2" id="KW-1185">Reference proteome</keyword>
<protein>
    <submittedName>
        <fullName evidence="1">Uncharacterized protein</fullName>
    </submittedName>
</protein>
<evidence type="ECO:0000313" key="1">
    <source>
        <dbReference type="EMBL" id="TNN86885.1"/>
    </source>
</evidence>